<keyword evidence="1" id="KW-0812">Transmembrane</keyword>
<dbReference type="GO" id="GO:0030246">
    <property type="term" value="F:carbohydrate binding"/>
    <property type="evidence" value="ECO:0007669"/>
    <property type="project" value="InterPro"/>
</dbReference>
<dbReference type="PROSITE" id="PS51175">
    <property type="entry name" value="CBM6"/>
    <property type="match status" value="1"/>
</dbReference>
<sequence>MHNKECSDPIKVKPHCYAALFSAKLQWIFMFKFTYRTTHNHRHFSFVTNFFTHFLPLISLCGFCFVFILSSSTNANAAPPQIVFNALLIIKVNTAIPKQGSFPGANATMTQNQINGITRSFSIDFPYWIQTITNNRVAIAPKVIVSSTPLKTLEYPDWVGIGPNDVQTELKANLGTNGGGWDAVFVYTNIENKGQLLSHYGGLTEGAIPGLSRWVGFTSLYTTYADNFNVNGLYGTEGFIHEWMHQLEAYYGSTLGVPMPYCPPPGSSVSDFPAHCGGILPQYGNGVADKLLGWKKYYKDFLNGKVKDANQNIRGLGETAWVKGTPAGSFNTSPPRAIPIVTDAVPATFWRQTIEAESTSNSMSSGAIVYPCSFCSKGAAVEMLGNNRGALNVNNFSAHHGGNYQLNISYINGDSTPRSGWLFLDGVYLETVNYPSSKNWSTVATVSVDLQVTMGSHWLQFWGPKMLPNIDKVDFIE</sequence>
<reference evidence="3" key="1">
    <citation type="submission" date="2021-04" db="EMBL/GenBank/DDBJ databases">
        <title>Draft genome sequence data of methanotrophic Methylovulum sp. strain S1L and Methylomonas sp. strain S2AM isolated from boreal lake water columns.</title>
        <authorList>
            <person name="Rissanen A.J."/>
            <person name="Mangayil R."/>
            <person name="Svenning M.M."/>
            <person name="Khanongnuch R."/>
        </authorList>
    </citation>
    <scope>NUCLEOTIDE SEQUENCE</scope>
    <source>
        <strain evidence="3">S2AM</strain>
    </source>
</reference>
<organism evidence="3 4">
    <name type="scientific">Methylomonas paludis</name>
    <dbReference type="NCBI Taxonomy" id="1173101"/>
    <lineage>
        <taxon>Bacteria</taxon>
        <taxon>Pseudomonadati</taxon>
        <taxon>Pseudomonadota</taxon>
        <taxon>Gammaproteobacteria</taxon>
        <taxon>Methylococcales</taxon>
        <taxon>Methylococcaceae</taxon>
        <taxon>Methylomonas</taxon>
    </lineage>
</organism>
<feature type="transmembrane region" description="Helical" evidence="1">
    <location>
        <begin position="47"/>
        <end position="69"/>
    </location>
</feature>
<accession>A0A975MM66</accession>
<protein>
    <recommendedName>
        <fullName evidence="2">CBM6 domain-containing protein</fullName>
    </recommendedName>
</protein>
<dbReference type="CDD" id="cd04081">
    <property type="entry name" value="CBM35_galactosidase-like"/>
    <property type="match status" value="1"/>
</dbReference>
<evidence type="ECO:0000256" key="1">
    <source>
        <dbReference type="SAM" id="Phobius"/>
    </source>
</evidence>
<name>A0A975MM66_9GAMM</name>
<keyword evidence="4" id="KW-1185">Reference proteome</keyword>
<proteinExistence type="predicted"/>
<dbReference type="RefSeq" id="WP_215580987.1">
    <property type="nucleotide sequence ID" value="NZ_CP073754.1"/>
</dbReference>
<evidence type="ECO:0000313" key="3">
    <source>
        <dbReference type="EMBL" id="QWF70125.1"/>
    </source>
</evidence>
<evidence type="ECO:0000259" key="2">
    <source>
        <dbReference type="PROSITE" id="PS51175"/>
    </source>
</evidence>
<keyword evidence="1" id="KW-1133">Transmembrane helix</keyword>
<gene>
    <name evidence="3" type="ORF">KEF85_12315</name>
</gene>
<dbReference type="SUPFAM" id="SSF49785">
    <property type="entry name" value="Galactose-binding domain-like"/>
    <property type="match status" value="1"/>
</dbReference>
<evidence type="ECO:0000313" key="4">
    <source>
        <dbReference type="Proteomes" id="UP000676649"/>
    </source>
</evidence>
<dbReference type="EMBL" id="CP073754">
    <property type="protein sequence ID" value="QWF70125.1"/>
    <property type="molecule type" value="Genomic_DNA"/>
</dbReference>
<dbReference type="Proteomes" id="UP000676649">
    <property type="component" value="Chromosome"/>
</dbReference>
<dbReference type="Gene3D" id="2.60.120.260">
    <property type="entry name" value="Galactose-binding domain-like"/>
    <property type="match status" value="1"/>
</dbReference>
<dbReference type="KEGG" id="mpad:KEF85_12315"/>
<dbReference type="InterPro" id="IPR008979">
    <property type="entry name" value="Galactose-bd-like_sf"/>
</dbReference>
<dbReference type="InterPro" id="IPR005084">
    <property type="entry name" value="CBM6"/>
</dbReference>
<dbReference type="AlphaFoldDB" id="A0A975MM66"/>
<keyword evidence="1" id="KW-0472">Membrane</keyword>
<feature type="domain" description="CBM6" evidence="2">
    <location>
        <begin position="352"/>
        <end position="476"/>
    </location>
</feature>